<keyword evidence="2" id="KW-1133">Transmembrane helix</keyword>
<dbReference type="GO" id="GO:0016020">
    <property type="term" value="C:membrane"/>
    <property type="evidence" value="ECO:0007669"/>
    <property type="project" value="InterPro"/>
</dbReference>
<accession>A0A3P7NGJ7</accession>
<gene>
    <name evidence="5" type="ORF">TCLT_LOCUS10911</name>
</gene>
<dbReference type="EMBL" id="UYYF01005632">
    <property type="protein sequence ID" value="VDN08629.1"/>
    <property type="molecule type" value="Genomic_DNA"/>
</dbReference>
<evidence type="ECO:0000256" key="1">
    <source>
        <dbReference type="ARBA" id="ARBA00022692"/>
    </source>
</evidence>
<reference evidence="5 6" key="1">
    <citation type="submission" date="2018-11" db="EMBL/GenBank/DDBJ databases">
        <authorList>
            <consortium name="Pathogen Informatics"/>
        </authorList>
    </citation>
    <scope>NUCLEOTIDE SEQUENCE [LARGE SCALE GENOMIC DNA]</scope>
</reference>
<dbReference type="OrthoDB" id="422637at2759"/>
<evidence type="ECO:0000256" key="2">
    <source>
        <dbReference type="ARBA" id="ARBA00022989"/>
    </source>
</evidence>
<organism evidence="5 6">
    <name type="scientific">Thelazia callipaeda</name>
    <name type="common">Oriental eyeworm</name>
    <name type="synonym">Parasitic nematode</name>
    <dbReference type="NCBI Taxonomy" id="103827"/>
    <lineage>
        <taxon>Eukaryota</taxon>
        <taxon>Metazoa</taxon>
        <taxon>Ecdysozoa</taxon>
        <taxon>Nematoda</taxon>
        <taxon>Chromadorea</taxon>
        <taxon>Rhabditida</taxon>
        <taxon>Spirurina</taxon>
        <taxon>Spiruromorpha</taxon>
        <taxon>Thelazioidea</taxon>
        <taxon>Thelaziidae</taxon>
        <taxon>Thelazia</taxon>
    </lineage>
</organism>
<dbReference type="GO" id="GO:0005524">
    <property type="term" value="F:ATP binding"/>
    <property type="evidence" value="ECO:0007669"/>
    <property type="project" value="InterPro"/>
</dbReference>
<dbReference type="STRING" id="103827.A0A3P7NGJ7"/>
<name>A0A3P7NGJ7_THECL</name>
<evidence type="ECO:0000259" key="4">
    <source>
        <dbReference type="Pfam" id="PF06472"/>
    </source>
</evidence>
<protein>
    <recommendedName>
        <fullName evidence="4">ABC transmembrane type-1 domain-containing protein</fullName>
    </recommendedName>
</protein>
<dbReference type="GO" id="GO:0140359">
    <property type="term" value="F:ABC-type transporter activity"/>
    <property type="evidence" value="ECO:0007669"/>
    <property type="project" value="InterPro"/>
</dbReference>
<evidence type="ECO:0000313" key="6">
    <source>
        <dbReference type="Proteomes" id="UP000276776"/>
    </source>
</evidence>
<dbReference type="AlphaFoldDB" id="A0A3P7NGJ7"/>
<keyword evidence="3" id="KW-0472">Membrane</keyword>
<keyword evidence="6" id="KW-1185">Reference proteome</keyword>
<sequence length="104" mass="12038">MFCYIIVSDQVATYFVGIIPSEFYVALGNRDITTFRLIAAKATLLILSKALTLSAVKYTTSQLFLKFREIAGFTLHRLYFKRQGYYRLNVLDDNFDNPYVLSFL</sequence>
<dbReference type="Proteomes" id="UP000276776">
    <property type="component" value="Unassembled WGS sequence"/>
</dbReference>
<keyword evidence="1" id="KW-0812">Transmembrane</keyword>
<dbReference type="Pfam" id="PF06472">
    <property type="entry name" value="ABC_membrane_2"/>
    <property type="match status" value="1"/>
</dbReference>
<evidence type="ECO:0000256" key="3">
    <source>
        <dbReference type="ARBA" id="ARBA00023136"/>
    </source>
</evidence>
<dbReference type="InterPro" id="IPR011527">
    <property type="entry name" value="ABC1_TM_dom"/>
</dbReference>
<evidence type="ECO:0000313" key="5">
    <source>
        <dbReference type="EMBL" id="VDN08629.1"/>
    </source>
</evidence>
<feature type="domain" description="ABC transmembrane type-1" evidence="4">
    <location>
        <begin position="4"/>
        <end position="98"/>
    </location>
</feature>
<proteinExistence type="predicted"/>